<dbReference type="EMBL" id="ACNN01000036">
    <property type="protein sequence ID" value="EEN81912.1"/>
    <property type="molecule type" value="Genomic_DNA"/>
</dbReference>
<evidence type="ECO:0000313" key="2">
    <source>
        <dbReference type="Proteomes" id="UP000004295"/>
    </source>
</evidence>
<evidence type="ECO:0000313" key="1">
    <source>
        <dbReference type="EMBL" id="EEN81912.1"/>
    </source>
</evidence>
<dbReference type="AlphaFoldDB" id="C3JCX1"/>
<proteinExistence type="predicted"/>
<keyword evidence="2" id="KW-1185">Reference proteome</keyword>
<dbReference type="Proteomes" id="UP000004295">
    <property type="component" value="Unassembled WGS sequence"/>
</dbReference>
<comment type="caution">
    <text evidence="1">The sequence shown here is derived from an EMBL/GenBank/DDBJ whole genome shotgun (WGS) entry which is preliminary data.</text>
</comment>
<gene>
    <name evidence="1" type="ORF">POREN0001_0654</name>
</gene>
<reference evidence="1 2" key="1">
    <citation type="submission" date="2009-04" db="EMBL/GenBank/DDBJ databases">
        <authorList>
            <person name="Sebastian Y."/>
            <person name="Madupu R."/>
            <person name="Durkin A.S."/>
            <person name="Torralba M."/>
            <person name="Methe B."/>
            <person name="Sutton G.G."/>
            <person name="Strausberg R.L."/>
            <person name="Nelson K.E."/>
        </authorList>
    </citation>
    <scope>NUCLEOTIDE SEQUENCE [LARGE SCALE GENOMIC DNA]</scope>
    <source>
        <strain evidence="2">ATCC 35406 / BCRC 14492 / JCM 8526 / NCTC 13058 / HG 370</strain>
    </source>
</reference>
<sequence>MYIMAFRWTLLPTPPLGTKLQPTLLEHFKADFPGVSGEERKQNSPKPFQI</sequence>
<name>C3JCX1_POREA</name>
<protein>
    <submittedName>
        <fullName evidence="1">Uncharacterized protein</fullName>
    </submittedName>
</protein>
<dbReference type="STRING" id="553175.POREN0001_0654"/>
<accession>C3JCX1</accession>
<organism evidence="1 2">
    <name type="scientific">Porphyromonas endodontalis (strain ATCC 35406 / DSM 24491 / JCM 8526 / CCUG 16442 / BCRC 14492 / NCTC 13058 / HG 370)</name>
    <name type="common">Bacteroides endodontalis</name>
    <dbReference type="NCBI Taxonomy" id="553175"/>
    <lineage>
        <taxon>Bacteria</taxon>
        <taxon>Pseudomonadati</taxon>
        <taxon>Bacteroidota</taxon>
        <taxon>Bacteroidia</taxon>
        <taxon>Bacteroidales</taxon>
        <taxon>Porphyromonadaceae</taxon>
        <taxon>Porphyromonas</taxon>
    </lineage>
</organism>